<dbReference type="RefSeq" id="WP_067999225.1">
    <property type="nucleotide sequence ID" value="NZ_QQBC01000009.1"/>
</dbReference>
<evidence type="ECO:0000313" key="2">
    <source>
        <dbReference type="Proteomes" id="UP000254869"/>
    </source>
</evidence>
<dbReference type="EMBL" id="QQBC01000009">
    <property type="protein sequence ID" value="RDI63669.1"/>
    <property type="molecule type" value="Genomic_DNA"/>
</dbReference>
<evidence type="ECO:0008006" key="3">
    <source>
        <dbReference type="Google" id="ProtNLM"/>
    </source>
</evidence>
<dbReference type="Proteomes" id="UP000254869">
    <property type="component" value="Unassembled WGS sequence"/>
</dbReference>
<comment type="caution">
    <text evidence="1">The sequence shown here is derived from an EMBL/GenBank/DDBJ whole genome shotgun (WGS) entry which is preliminary data.</text>
</comment>
<gene>
    <name evidence="1" type="ORF">DFR76_1093</name>
</gene>
<keyword evidence="2" id="KW-1185">Reference proteome</keyword>
<organism evidence="1 2">
    <name type="scientific">Nocardia pseudobrasiliensis</name>
    <dbReference type="NCBI Taxonomy" id="45979"/>
    <lineage>
        <taxon>Bacteria</taxon>
        <taxon>Bacillati</taxon>
        <taxon>Actinomycetota</taxon>
        <taxon>Actinomycetes</taxon>
        <taxon>Mycobacteriales</taxon>
        <taxon>Nocardiaceae</taxon>
        <taxon>Nocardia</taxon>
    </lineage>
</organism>
<name>A0A370HYX6_9NOCA</name>
<evidence type="ECO:0000313" key="1">
    <source>
        <dbReference type="EMBL" id="RDI63669.1"/>
    </source>
</evidence>
<accession>A0A370HYX6</accession>
<reference evidence="1 2" key="1">
    <citation type="submission" date="2018-07" db="EMBL/GenBank/DDBJ databases">
        <title>Genomic Encyclopedia of Type Strains, Phase IV (KMG-IV): sequencing the most valuable type-strain genomes for metagenomic binning, comparative biology and taxonomic classification.</title>
        <authorList>
            <person name="Goeker M."/>
        </authorList>
    </citation>
    <scope>NUCLEOTIDE SEQUENCE [LARGE SCALE GENOMIC DNA]</scope>
    <source>
        <strain evidence="1 2">DSM 44290</strain>
    </source>
</reference>
<proteinExistence type="predicted"/>
<sequence length="114" mass="12378">MTINVGSTDWAPDSCTLPTIAQPIRVAEFDQLFRSSARAVHRPGPVRLEVLMDPATEALARELAGRESSCCSFFVFEFSSTAEGLVMSVGVPPVRTEVLDAFTDRVHAAIEARP</sequence>
<dbReference type="AlphaFoldDB" id="A0A370HYX6"/>
<dbReference type="STRING" id="1210086.GCA_001613105_03708"/>
<protein>
    <recommendedName>
        <fullName evidence="3">Arsenate reductase</fullName>
    </recommendedName>
</protein>